<evidence type="ECO:0000256" key="2">
    <source>
        <dbReference type="SAM" id="Phobius"/>
    </source>
</evidence>
<feature type="transmembrane region" description="Helical" evidence="2">
    <location>
        <begin position="108"/>
        <end position="130"/>
    </location>
</feature>
<organism evidence="4 5">
    <name type="scientific">Streptomyces albus</name>
    <dbReference type="NCBI Taxonomy" id="1888"/>
    <lineage>
        <taxon>Bacteria</taxon>
        <taxon>Bacillati</taxon>
        <taxon>Actinomycetota</taxon>
        <taxon>Actinomycetes</taxon>
        <taxon>Kitasatosporales</taxon>
        <taxon>Streptomycetaceae</taxon>
        <taxon>Streptomyces</taxon>
    </lineage>
</organism>
<dbReference type="Pfam" id="PF19803">
    <property type="entry name" value="DUF6286"/>
    <property type="match status" value="1"/>
</dbReference>
<reference evidence="4 5" key="1">
    <citation type="submission" date="2018-10" db="EMBL/GenBank/DDBJ databases">
        <title>Isolation of pseudouridimycin from Streptomyces albus DSM 40763.</title>
        <authorList>
            <person name="Rosenqvist P."/>
            <person name="Metsae-Ketelae M."/>
            <person name="Virta P."/>
        </authorList>
    </citation>
    <scope>NUCLEOTIDE SEQUENCE [LARGE SCALE GENOMIC DNA]</scope>
    <source>
        <strain evidence="4 5">DSM 40763</strain>
    </source>
</reference>
<keyword evidence="2" id="KW-0472">Membrane</keyword>
<feature type="compositionally biased region" description="Polar residues" evidence="1">
    <location>
        <begin position="1"/>
        <end position="10"/>
    </location>
</feature>
<feature type="domain" description="DUF6286" evidence="3">
    <location>
        <begin position="119"/>
        <end position="223"/>
    </location>
</feature>
<evidence type="ECO:0000256" key="1">
    <source>
        <dbReference type="SAM" id="MobiDB-lite"/>
    </source>
</evidence>
<evidence type="ECO:0000259" key="3">
    <source>
        <dbReference type="Pfam" id="PF19803"/>
    </source>
</evidence>
<name>A0A8H1LJ88_9ACTN</name>
<feature type="region of interest" description="Disordered" evidence="1">
    <location>
        <begin position="1"/>
        <end position="47"/>
    </location>
</feature>
<dbReference type="InterPro" id="IPR046253">
    <property type="entry name" value="DUF6286"/>
</dbReference>
<evidence type="ECO:0000313" key="5">
    <source>
        <dbReference type="Proteomes" id="UP000298111"/>
    </source>
</evidence>
<evidence type="ECO:0000313" key="4">
    <source>
        <dbReference type="EMBL" id="TGG89836.1"/>
    </source>
</evidence>
<dbReference type="AlphaFoldDB" id="A0A8H1LJ88"/>
<dbReference type="GeneID" id="75184533"/>
<keyword evidence="2" id="KW-0812">Transmembrane</keyword>
<protein>
    <recommendedName>
        <fullName evidence="3">DUF6286 domain-containing protein</fullName>
    </recommendedName>
</protein>
<accession>A0A8H1LJ88</accession>
<dbReference type="Proteomes" id="UP000298111">
    <property type="component" value="Unassembled WGS sequence"/>
</dbReference>
<proteinExistence type="predicted"/>
<comment type="caution">
    <text evidence="4">The sequence shown here is derived from an EMBL/GenBank/DDBJ whole genome shotgun (WGS) entry which is preliminary data.</text>
</comment>
<feature type="transmembrane region" description="Helical" evidence="2">
    <location>
        <begin position="60"/>
        <end position="78"/>
    </location>
</feature>
<dbReference type="EMBL" id="RCIY01000002">
    <property type="protein sequence ID" value="TGG89836.1"/>
    <property type="molecule type" value="Genomic_DNA"/>
</dbReference>
<keyword evidence="2" id="KW-1133">Transmembrane helix</keyword>
<sequence>MSGPEDTNPQPDAGGGPAPGTTLEKEPDSAGPGGAGPGPDYAPAGPHDGKAGRFWATRRAPAAVTALLLLAGLGFLLYDVASVRAGRPGMAWRRTLADELATRRLDDVFVMAGAAVAAALGLWLLVLALTPGRRSLLTMRPELPQVRAGLERSAAALVLRDRAMEVPGVQAVRVKVSRRKVRARALAHFRDLEEVRSDLGGALGDGIDQLGLARRPGLSVRVRRPGK</sequence>
<dbReference type="RefSeq" id="WP_135566632.1">
    <property type="nucleotide sequence ID" value="NZ_BNEJ01000017.1"/>
</dbReference>
<gene>
    <name evidence="4" type="ORF">D8771_02915</name>
</gene>